<dbReference type="CDD" id="cd02064">
    <property type="entry name" value="FAD_synthetase_N"/>
    <property type="match status" value="1"/>
</dbReference>
<dbReference type="Gene3D" id="2.40.30.30">
    <property type="entry name" value="Riboflavin kinase-like"/>
    <property type="match status" value="1"/>
</dbReference>
<keyword evidence="5 15" id="KW-0288">FMN</keyword>
<evidence type="ECO:0000313" key="17">
    <source>
        <dbReference type="EMBL" id="MCF2562753.1"/>
    </source>
</evidence>
<organism evidence="17 18">
    <name type="scientific">Xylanibacter brevis</name>
    <dbReference type="NCBI Taxonomy" id="83231"/>
    <lineage>
        <taxon>Bacteria</taxon>
        <taxon>Pseudomonadati</taxon>
        <taxon>Bacteroidota</taxon>
        <taxon>Bacteroidia</taxon>
        <taxon>Bacteroidales</taxon>
        <taxon>Prevotellaceae</taxon>
        <taxon>Xylanibacter</taxon>
    </lineage>
</organism>
<dbReference type="InterPro" id="IPR014729">
    <property type="entry name" value="Rossmann-like_a/b/a_fold"/>
</dbReference>
<dbReference type="SMART" id="SM00904">
    <property type="entry name" value="Flavokinase"/>
    <property type="match status" value="1"/>
</dbReference>
<dbReference type="PANTHER" id="PTHR22749">
    <property type="entry name" value="RIBOFLAVIN KINASE/FMN ADENYLYLTRANSFERASE"/>
    <property type="match status" value="1"/>
</dbReference>
<feature type="domain" description="Riboflavin kinase" evidence="16">
    <location>
        <begin position="183"/>
        <end position="309"/>
    </location>
</feature>
<dbReference type="InterPro" id="IPR023468">
    <property type="entry name" value="Riboflavin_kinase"/>
</dbReference>
<evidence type="ECO:0000256" key="12">
    <source>
        <dbReference type="ARBA" id="ARBA00023268"/>
    </source>
</evidence>
<evidence type="ECO:0000256" key="7">
    <source>
        <dbReference type="ARBA" id="ARBA00022695"/>
    </source>
</evidence>
<comment type="caution">
    <text evidence="17">The sequence shown here is derived from an EMBL/GenBank/DDBJ whole genome shotgun (WGS) entry which is preliminary data.</text>
</comment>
<keyword evidence="4 15" id="KW-0285">Flavoprotein</keyword>
<dbReference type="Pfam" id="PF06574">
    <property type="entry name" value="FAD_syn"/>
    <property type="match status" value="1"/>
</dbReference>
<evidence type="ECO:0000256" key="15">
    <source>
        <dbReference type="PIRNR" id="PIRNR004491"/>
    </source>
</evidence>
<dbReference type="InterPro" id="IPR015864">
    <property type="entry name" value="FAD_synthase"/>
</dbReference>
<dbReference type="SUPFAM" id="SSF82114">
    <property type="entry name" value="Riboflavin kinase-like"/>
    <property type="match status" value="1"/>
</dbReference>
<keyword evidence="9 15" id="KW-0418">Kinase</keyword>
<comment type="similarity">
    <text evidence="15">Belongs to the ribF family.</text>
</comment>
<proteinExistence type="inferred from homology"/>
<evidence type="ECO:0000256" key="9">
    <source>
        <dbReference type="ARBA" id="ARBA00022777"/>
    </source>
</evidence>
<dbReference type="EC" id="2.7.7.2" evidence="15"/>
<keyword evidence="11 15" id="KW-0067">ATP-binding</keyword>
<name>A0ABS9CCR5_9BACT</name>
<comment type="catalytic activity">
    <reaction evidence="13 15">
        <text>riboflavin + ATP = FMN + ADP + H(+)</text>
        <dbReference type="Rhea" id="RHEA:14357"/>
        <dbReference type="ChEBI" id="CHEBI:15378"/>
        <dbReference type="ChEBI" id="CHEBI:30616"/>
        <dbReference type="ChEBI" id="CHEBI:57986"/>
        <dbReference type="ChEBI" id="CHEBI:58210"/>
        <dbReference type="ChEBI" id="CHEBI:456216"/>
        <dbReference type="EC" id="2.7.1.26"/>
    </reaction>
</comment>
<dbReference type="InterPro" id="IPR023465">
    <property type="entry name" value="Riboflavin_kinase_dom_sf"/>
</dbReference>
<keyword evidence="8 15" id="KW-0547">Nucleotide-binding</keyword>
<keyword evidence="18" id="KW-1185">Reference proteome</keyword>
<dbReference type="InterPro" id="IPR002606">
    <property type="entry name" value="Riboflavin_kinase_bac"/>
</dbReference>
<dbReference type="PIRSF" id="PIRSF004491">
    <property type="entry name" value="FAD_Synth"/>
    <property type="match status" value="1"/>
</dbReference>
<dbReference type="GO" id="GO:0008531">
    <property type="term" value="F:riboflavin kinase activity"/>
    <property type="evidence" value="ECO:0007669"/>
    <property type="project" value="UniProtKB-EC"/>
</dbReference>
<evidence type="ECO:0000256" key="3">
    <source>
        <dbReference type="ARBA" id="ARBA00005201"/>
    </source>
</evidence>
<dbReference type="InterPro" id="IPR015865">
    <property type="entry name" value="Riboflavin_kinase_bac/euk"/>
</dbReference>
<comment type="pathway">
    <text evidence="3 15">Cofactor biosynthesis; FMN biosynthesis; FMN from riboflavin (ATP route): step 1/1.</text>
</comment>
<comment type="pathway">
    <text evidence="2 15">Cofactor biosynthesis; FAD biosynthesis; FAD from FMN: step 1/1.</text>
</comment>
<dbReference type="Proteomes" id="UP001200470">
    <property type="component" value="Unassembled WGS sequence"/>
</dbReference>
<dbReference type="SUPFAM" id="SSF52374">
    <property type="entry name" value="Nucleotidylyl transferase"/>
    <property type="match status" value="1"/>
</dbReference>
<keyword evidence="6 15" id="KW-0808">Transferase</keyword>
<dbReference type="Pfam" id="PF01687">
    <property type="entry name" value="Flavokinase"/>
    <property type="match status" value="1"/>
</dbReference>
<dbReference type="EMBL" id="JADYTN010000002">
    <property type="protein sequence ID" value="MCF2562753.1"/>
    <property type="molecule type" value="Genomic_DNA"/>
</dbReference>
<sequence>MEILIYDKAMQLEGLAVATIGVFDGVHRGHRFVFEQLADKARERKLISTVITFDRHPLSVVCPDKCPPLLTTLDERLQLLCATGVQRCVVLPFTEEMAGLAACDFMLLMRQQLGVKLLLTGYDNRFGHDRSAGFSDYVRYGQEMDMDVEALEPCNITEEDCPVSSSMVRRLLADGALDKVHHCLGRDYSLEGQVVSGEQIGMKIGYPTANLSPDTHKLLPKAGVYAVWATIGVDGPTLPAMMNIGHCPTFGGRPTTLEVHLFDYNGNLYGQTVRVRFVGRLRDEQRFADASALKAQLAKDQSDALQVLRADAEAQETVCGK</sequence>
<dbReference type="PANTHER" id="PTHR22749:SF6">
    <property type="entry name" value="RIBOFLAVIN KINASE"/>
    <property type="match status" value="1"/>
</dbReference>
<evidence type="ECO:0000256" key="8">
    <source>
        <dbReference type="ARBA" id="ARBA00022741"/>
    </source>
</evidence>
<evidence type="ECO:0000256" key="6">
    <source>
        <dbReference type="ARBA" id="ARBA00022679"/>
    </source>
</evidence>
<dbReference type="NCBIfam" id="TIGR00083">
    <property type="entry name" value="ribF"/>
    <property type="match status" value="1"/>
</dbReference>
<evidence type="ECO:0000256" key="11">
    <source>
        <dbReference type="ARBA" id="ARBA00022840"/>
    </source>
</evidence>
<evidence type="ECO:0000313" key="18">
    <source>
        <dbReference type="Proteomes" id="UP001200470"/>
    </source>
</evidence>
<evidence type="ECO:0000259" key="16">
    <source>
        <dbReference type="SMART" id="SM00904"/>
    </source>
</evidence>
<reference evidence="17 18" key="1">
    <citation type="submission" date="2020-12" db="EMBL/GenBank/DDBJ databases">
        <title>Whole genome sequences of gut porcine anaerobes.</title>
        <authorList>
            <person name="Kubasova T."/>
            <person name="Jahodarova E."/>
            <person name="Rychlik I."/>
        </authorList>
    </citation>
    <scope>NUCLEOTIDE SEQUENCE [LARGE SCALE GENOMIC DNA]</scope>
    <source>
        <strain evidence="17 18">An925</strain>
    </source>
</reference>
<evidence type="ECO:0000256" key="13">
    <source>
        <dbReference type="ARBA" id="ARBA00047880"/>
    </source>
</evidence>
<evidence type="ECO:0000256" key="10">
    <source>
        <dbReference type="ARBA" id="ARBA00022827"/>
    </source>
</evidence>
<dbReference type="EC" id="2.7.1.26" evidence="15"/>
<evidence type="ECO:0000256" key="2">
    <source>
        <dbReference type="ARBA" id="ARBA00004726"/>
    </source>
</evidence>
<protein>
    <recommendedName>
        <fullName evidence="15">Riboflavin biosynthesis protein</fullName>
    </recommendedName>
    <domain>
        <recommendedName>
            <fullName evidence="15">Riboflavin kinase</fullName>
            <ecNumber evidence="15">2.7.1.26</ecNumber>
        </recommendedName>
        <alternativeName>
            <fullName evidence="15">Flavokinase</fullName>
        </alternativeName>
    </domain>
    <domain>
        <recommendedName>
            <fullName evidence="15">FMN adenylyltransferase</fullName>
            <ecNumber evidence="15">2.7.7.2</ecNumber>
        </recommendedName>
        <alternativeName>
            <fullName evidence="15">FAD pyrophosphorylase</fullName>
        </alternativeName>
        <alternativeName>
            <fullName evidence="15">FAD synthase</fullName>
        </alternativeName>
    </domain>
</protein>
<keyword evidence="10 15" id="KW-0274">FAD</keyword>
<accession>A0ABS9CCR5</accession>
<comment type="function">
    <text evidence="1">Catalyzes the phosphorylation of riboflavin to FMN followed by the adenylation of FMN to FAD.</text>
</comment>
<evidence type="ECO:0000256" key="5">
    <source>
        <dbReference type="ARBA" id="ARBA00022643"/>
    </source>
</evidence>
<keyword evidence="7 15" id="KW-0548">Nucleotidyltransferase</keyword>
<evidence type="ECO:0000256" key="14">
    <source>
        <dbReference type="ARBA" id="ARBA00049494"/>
    </source>
</evidence>
<gene>
    <name evidence="17" type="ORF">I6E12_01295</name>
</gene>
<dbReference type="NCBIfam" id="NF004162">
    <property type="entry name" value="PRK05627.1-5"/>
    <property type="match status" value="1"/>
</dbReference>
<keyword evidence="12" id="KW-0511">Multifunctional enzyme</keyword>
<dbReference type="GO" id="GO:0003919">
    <property type="term" value="F:FMN adenylyltransferase activity"/>
    <property type="evidence" value="ECO:0007669"/>
    <property type="project" value="UniProtKB-EC"/>
</dbReference>
<comment type="catalytic activity">
    <reaction evidence="14 15">
        <text>FMN + ATP + H(+) = FAD + diphosphate</text>
        <dbReference type="Rhea" id="RHEA:17237"/>
        <dbReference type="ChEBI" id="CHEBI:15378"/>
        <dbReference type="ChEBI" id="CHEBI:30616"/>
        <dbReference type="ChEBI" id="CHEBI:33019"/>
        <dbReference type="ChEBI" id="CHEBI:57692"/>
        <dbReference type="ChEBI" id="CHEBI:58210"/>
        <dbReference type="EC" id="2.7.7.2"/>
    </reaction>
</comment>
<dbReference type="RefSeq" id="WP_158214638.1">
    <property type="nucleotide sequence ID" value="NZ_JADYTN010000002.1"/>
</dbReference>
<evidence type="ECO:0000256" key="1">
    <source>
        <dbReference type="ARBA" id="ARBA00002121"/>
    </source>
</evidence>
<evidence type="ECO:0000256" key="4">
    <source>
        <dbReference type="ARBA" id="ARBA00022630"/>
    </source>
</evidence>
<dbReference type="Gene3D" id="3.40.50.620">
    <property type="entry name" value="HUPs"/>
    <property type="match status" value="1"/>
</dbReference>